<evidence type="ECO:0000259" key="5">
    <source>
        <dbReference type="Pfam" id="PF19439"/>
    </source>
</evidence>
<feature type="region of interest" description="Disordered" evidence="3">
    <location>
        <begin position="431"/>
        <end position="473"/>
    </location>
</feature>
<dbReference type="InterPro" id="IPR019155">
    <property type="entry name" value="CLEC16A/TT9_N"/>
</dbReference>
<proteinExistence type="inferred from homology"/>
<feature type="domain" description="CLEC16A/TT9 C-terminal" evidence="5">
    <location>
        <begin position="245"/>
        <end position="584"/>
    </location>
</feature>
<dbReference type="WBParaSite" id="SSLN_0001092001-mRNA-1">
    <property type="protein sequence ID" value="SSLN_0001092001-mRNA-1"/>
    <property type="gene ID" value="SSLN_0001092001"/>
</dbReference>
<dbReference type="Pfam" id="PF09758">
    <property type="entry name" value="FPL"/>
    <property type="match status" value="1"/>
</dbReference>
<protein>
    <submittedName>
        <fullName evidence="6">FPL domain-containing protein</fullName>
    </submittedName>
</protein>
<sequence length="1039" mass="114737">LEGLVAEQIDHLHYLGDIFSLGIPDLTDVLFLILLQRLLLPLYVYSLTKRHPPAAVSDAPSSLFALLLYPSFFLEQNALELLIDFVTKEKDPNISVQLLQTFNIFFENLSNQRALYYLLSQNHVNKIILQDYDFENEEVIGYYIALLKSLSFRVDEDTINFFYDEAEKRFPLYVCALRFFNHSESMVRAAVRTITLNIFKIRHVPSSFFVYAYTAVPYFSQLTDEMRRTALAINDCICLVYNHVNYGRLEGLVAEQIDHLHYLGDIFSLGIPDLTDVLFLILLQRLLLPLYVYSLTKRHPPAAVSDAPEGRSYFFHAVALFLLSQVFTILHQPELIRALTEAILVGDLALLCPPGPTDSGSTENVVLQLRAAHHGRNAAKTSPAGSRLANFVRTAAECNSFIRCVIVSASLQASIAKAAEEICNYSNVTAAHGKSPKSTLPAHLDGVPSTSENDSELPTANGPEDTTGTENPSVPAAHCVHDQEEIETEEAPVDVQSTTPTSTFVLTGKPFLRAIFRSLEVGPGTDYDTLYALNLLIALRMNGCQDEPTLRLAEIGTPSPESPCNPMLITKLLDIIIDASKPEASFCFLFPPCLPGSGSRVRVVTLNLALFLLFLLTRDASNICQLSEDQRTQLNSALVKSRSVLQDFYMVGADHCTLLPNEVDFLDIFEHEVSRYRRLKLHPSTLLENPALLLCHAADAIKLSSNRSQENIRDAASAAGAAPPAGTAFRTSLSLDAALYYLLPSSELEHIQRSVAVFLCLYGYIFTYAPPALETGDAVTSATGSVGDCIQPDASCLPRHCVLPPDLANIPSMCLLGNLPLLAKNTVGVGDSINTGMFVVVVFFSVSAQPRHIRDNAALKSWLGGLFPHKIAELPGLTNSRPQQLILDAIVWKLVGVIPERLISVAFIRALRRLKEKRYLIVTDSQLLLVEPSPKPIGWGSVTFAGLLQETEIKLVPSDSRCLSAVVYRPGDRAAALLARNDANDFQALRNPGLKPHLLHPLMTARLRFQTSMPCSTICNLITMRCERIRSAKVVQLSR</sequence>
<reference evidence="6" key="1">
    <citation type="submission" date="2016-06" db="UniProtKB">
        <authorList>
            <consortium name="WormBaseParasite"/>
        </authorList>
    </citation>
    <scope>IDENTIFICATION</scope>
</reference>
<accession>A0A183T211</accession>
<feature type="domain" description="CLEC16A/TT9 C-terminal" evidence="5">
    <location>
        <begin position="2"/>
        <end position="51"/>
    </location>
</feature>
<feature type="domain" description="CLEC16A/TT9 C-terminal" evidence="5">
    <location>
        <begin position="915"/>
        <end position="972"/>
    </location>
</feature>
<dbReference type="AlphaFoldDB" id="A0A183T211"/>
<name>A0A183T211_SCHSO</name>
<evidence type="ECO:0000256" key="1">
    <source>
        <dbReference type="ARBA" id="ARBA00006441"/>
    </source>
</evidence>
<organism evidence="6">
    <name type="scientific">Schistocephalus solidus</name>
    <name type="common">Tapeworm</name>
    <dbReference type="NCBI Taxonomy" id="70667"/>
    <lineage>
        <taxon>Eukaryota</taxon>
        <taxon>Metazoa</taxon>
        <taxon>Spiralia</taxon>
        <taxon>Lophotrochozoa</taxon>
        <taxon>Platyhelminthes</taxon>
        <taxon>Cestoda</taxon>
        <taxon>Eucestoda</taxon>
        <taxon>Diphyllobothriidea</taxon>
        <taxon>Diphyllobothriidae</taxon>
        <taxon>Schistocephalus</taxon>
    </lineage>
</organism>
<dbReference type="InterPro" id="IPR039272">
    <property type="entry name" value="CLEC16A/TT9"/>
</dbReference>
<evidence type="ECO:0000313" key="6">
    <source>
        <dbReference type="WBParaSite" id="SSLN_0001092001-mRNA-1"/>
    </source>
</evidence>
<dbReference type="Pfam" id="PF19439">
    <property type="entry name" value="CLEC16A_C"/>
    <property type="match status" value="3"/>
</dbReference>
<feature type="compositionally biased region" description="Polar residues" evidence="3">
    <location>
        <begin position="448"/>
        <end position="472"/>
    </location>
</feature>
<dbReference type="PANTHER" id="PTHR21481">
    <property type="entry name" value="PROTEIN CLEC16A"/>
    <property type="match status" value="1"/>
</dbReference>
<evidence type="ECO:0000256" key="2">
    <source>
        <dbReference type="ARBA" id="ARBA00023006"/>
    </source>
</evidence>
<evidence type="ECO:0000259" key="4">
    <source>
        <dbReference type="Pfam" id="PF09758"/>
    </source>
</evidence>
<comment type="similarity">
    <text evidence="1">Belongs to the CLEC16A/gop-1 family.</text>
</comment>
<dbReference type="InterPro" id="IPR045820">
    <property type="entry name" value="CLEC16A/TT9_C"/>
</dbReference>
<dbReference type="GO" id="GO:0005794">
    <property type="term" value="C:Golgi apparatus"/>
    <property type="evidence" value="ECO:0007669"/>
    <property type="project" value="TreeGrafter"/>
</dbReference>
<evidence type="ECO:0000256" key="3">
    <source>
        <dbReference type="SAM" id="MobiDB-lite"/>
    </source>
</evidence>
<feature type="domain" description="FPL" evidence="4">
    <location>
        <begin position="72"/>
        <end position="199"/>
    </location>
</feature>
<dbReference type="GO" id="GO:0016197">
    <property type="term" value="P:endosomal transport"/>
    <property type="evidence" value="ECO:0007669"/>
    <property type="project" value="TreeGrafter"/>
</dbReference>
<dbReference type="GO" id="GO:0005770">
    <property type="term" value="C:late endosome"/>
    <property type="evidence" value="ECO:0007669"/>
    <property type="project" value="TreeGrafter"/>
</dbReference>
<keyword evidence="2" id="KW-0072">Autophagy</keyword>
<dbReference type="GO" id="GO:1901096">
    <property type="term" value="P:regulation of autophagosome maturation"/>
    <property type="evidence" value="ECO:0007669"/>
    <property type="project" value="TreeGrafter"/>
</dbReference>
<dbReference type="PANTHER" id="PTHR21481:SF0">
    <property type="entry name" value="PROTEIN CLEC16A"/>
    <property type="match status" value="1"/>
</dbReference>
<dbReference type="GO" id="GO:0007034">
    <property type="term" value="P:vacuolar transport"/>
    <property type="evidence" value="ECO:0007669"/>
    <property type="project" value="TreeGrafter"/>
</dbReference>
<dbReference type="GO" id="GO:0006914">
    <property type="term" value="P:autophagy"/>
    <property type="evidence" value="ECO:0007669"/>
    <property type="project" value="UniProtKB-KW"/>
</dbReference>